<protein>
    <recommendedName>
        <fullName evidence="2">Mitochondrial fission protein ELM1</fullName>
    </recommendedName>
</protein>
<evidence type="ECO:0000313" key="1">
    <source>
        <dbReference type="EMBL" id="CDS06995.1"/>
    </source>
</evidence>
<reference evidence="1" key="1">
    <citation type="journal article" date="2014" name="Genome Announc.">
        <title>De novo whole-genome sequence and genome annotation of Lichtheimia ramosa.</title>
        <authorList>
            <person name="Linde J."/>
            <person name="Schwartze V."/>
            <person name="Binder U."/>
            <person name="Lass-Florl C."/>
            <person name="Voigt K."/>
            <person name="Horn F."/>
        </authorList>
    </citation>
    <scope>NUCLEOTIDE SEQUENCE</scope>
    <source>
        <strain evidence="1">JMRC FSU:6197</strain>
    </source>
</reference>
<evidence type="ECO:0008006" key="2">
    <source>
        <dbReference type="Google" id="ProtNLM"/>
    </source>
</evidence>
<dbReference type="OrthoDB" id="1856981at2759"/>
<gene>
    <name evidence="1" type="ORF">LRAMOSA09518</name>
</gene>
<dbReference type="AlphaFoldDB" id="A0A077WI56"/>
<dbReference type="Pfam" id="PF06258">
    <property type="entry name" value="Mito_fiss_Elm1"/>
    <property type="match status" value="1"/>
</dbReference>
<name>A0A077WI56_9FUNG</name>
<accession>A0A077WI56</accession>
<dbReference type="InterPro" id="IPR009367">
    <property type="entry name" value="Elm1-like"/>
</dbReference>
<sequence length="396" mass="44965">MNRVFARSFKSFPSLAIRIDARFLSQQTNKPNVWVLTDGGIQSTLLGMTLGKRLGNTAVKTTTPSKGMQLLPPILQKFIVSWSSKRTRSNDQLPWYLETQDPWQGNPDYIVCTSPLAIPACLTASTESNLSVYAGFPSIPFLYFDQVVLPKYEAQGKLAKLGPYARQKNMIATNMPLLDTQSQNGASRHDHTAIVVGGYSPQCRWYSEDAATLAENMRRMVDHFHTKLVVVFTERTSEQVKERIKGVCGDRPEVTIWDAMKDVDNTLERVETYQSIIDRAARVVVTADLDYATAHAASRRKPVYIAFGDRCRSHLLHFQRWAREKHLTRKLRLDKSRAASRKKQVDHSTDPFSYLGNHAAWADGRRVLEIPNTLEQVVQELESKRMEKVTGKRQQP</sequence>
<proteinExistence type="predicted"/>
<dbReference type="EMBL" id="LK023322">
    <property type="protein sequence ID" value="CDS06995.1"/>
    <property type="molecule type" value="Genomic_DNA"/>
</dbReference>
<organism evidence="1">
    <name type="scientific">Lichtheimia ramosa</name>
    <dbReference type="NCBI Taxonomy" id="688394"/>
    <lineage>
        <taxon>Eukaryota</taxon>
        <taxon>Fungi</taxon>
        <taxon>Fungi incertae sedis</taxon>
        <taxon>Mucoromycota</taxon>
        <taxon>Mucoromycotina</taxon>
        <taxon>Mucoromycetes</taxon>
        <taxon>Mucorales</taxon>
        <taxon>Lichtheimiaceae</taxon>
        <taxon>Lichtheimia</taxon>
    </lineage>
</organism>